<dbReference type="GO" id="GO:0000160">
    <property type="term" value="P:phosphorelay signal transduction system"/>
    <property type="evidence" value="ECO:0007669"/>
    <property type="project" value="UniProtKB-KW"/>
</dbReference>
<evidence type="ECO:0000256" key="3">
    <source>
        <dbReference type="ARBA" id="ARBA00023012"/>
    </source>
</evidence>
<keyword evidence="4" id="KW-0812">Transmembrane</keyword>
<dbReference type="SUPFAM" id="SSF55874">
    <property type="entry name" value="ATPase domain of HSP90 chaperone/DNA topoisomerase II/histidine kinase"/>
    <property type="match status" value="1"/>
</dbReference>
<dbReference type="InterPro" id="IPR050482">
    <property type="entry name" value="Sensor_HK_TwoCompSys"/>
</dbReference>
<feature type="domain" description="Histidine kinase/HSP90-like ATPase" evidence="5">
    <location>
        <begin position="397"/>
        <end position="483"/>
    </location>
</feature>
<proteinExistence type="predicted"/>
<dbReference type="OrthoDB" id="3534856at2"/>
<dbReference type="InterPro" id="IPR007168">
    <property type="entry name" value="Phageshock_PspC_N"/>
</dbReference>
<name>A0A4Q9KH49_9ACTN</name>
<evidence type="ECO:0000256" key="4">
    <source>
        <dbReference type="SAM" id="Phobius"/>
    </source>
</evidence>
<dbReference type="Pfam" id="PF04024">
    <property type="entry name" value="PspC"/>
    <property type="match status" value="1"/>
</dbReference>
<evidence type="ECO:0000313" key="7">
    <source>
        <dbReference type="EMBL" id="TBT87186.1"/>
    </source>
</evidence>
<comment type="caution">
    <text evidence="7">The sequence shown here is derived from an EMBL/GenBank/DDBJ whole genome shotgun (WGS) entry which is preliminary data.</text>
</comment>
<dbReference type="PANTHER" id="PTHR24421">
    <property type="entry name" value="NITRATE/NITRITE SENSOR PROTEIN NARX-RELATED"/>
    <property type="match status" value="1"/>
</dbReference>
<feature type="domain" description="Phage shock protein PspC N-terminal" evidence="6">
    <location>
        <begin position="79"/>
        <end position="134"/>
    </location>
</feature>
<dbReference type="Pfam" id="PF02518">
    <property type="entry name" value="HATPase_c"/>
    <property type="match status" value="1"/>
</dbReference>
<protein>
    <submittedName>
        <fullName evidence="7">ATP-binding protein</fullName>
    </submittedName>
</protein>
<keyword evidence="7" id="KW-0067">ATP-binding</keyword>
<keyword evidence="7" id="KW-0547">Nucleotide-binding</keyword>
<dbReference type="AlphaFoldDB" id="A0A4Q9KH49"/>
<dbReference type="GO" id="GO:0005524">
    <property type="term" value="F:ATP binding"/>
    <property type="evidence" value="ECO:0007669"/>
    <property type="project" value="UniProtKB-KW"/>
</dbReference>
<sequence length="485" mass="51816">MIGSIDHARARAAQTPASLASVRTRTGRLGMLPFFPASARNPSGFPRWVPRAVSPSMGCMLEASANDDSLSVIPTGPRHLVRPLERAQVAGVAAGLGDHIGVSPLMLRAAFAVLAAWQLIGVAAYLILWLLIPPATGLRAAPGVEAATRRGLRTAEASGPRGADVGQVIALGLVAGGGLWLLQVLGWGPQLPWLLAGGLGALAAGLVWWQADRAQGTPSEQANGWRSWARTVAAHWTIVLAHIVAVVALGASITLVLLQLPQVGTLGVLLLGLGLLVAGLALLAAPWVLRARRALGRLREAKLLSDARADMAAHLHDSVLQTLALIQRQSTDPREVSRLARRQERELREWLYGEAEEADTLRGALLEAALEVEDNFPVTVETVTVGDDVELTPALRELVRAAREAMRNAAKHSGAPLVDVYAEVGEDLVEVFVRDRGRGFDTDDIADDRMGVRGSILDRMARHHGVARIRSSAERGTEVTLEMRR</sequence>
<feature type="transmembrane region" description="Helical" evidence="4">
    <location>
        <begin position="168"/>
        <end position="187"/>
    </location>
</feature>
<feature type="transmembrane region" description="Helical" evidence="4">
    <location>
        <begin position="109"/>
        <end position="132"/>
    </location>
</feature>
<evidence type="ECO:0000259" key="5">
    <source>
        <dbReference type="Pfam" id="PF02518"/>
    </source>
</evidence>
<dbReference type="InterPro" id="IPR036890">
    <property type="entry name" value="HATPase_C_sf"/>
</dbReference>
<reference evidence="7 8" key="1">
    <citation type="submission" date="2019-01" db="EMBL/GenBank/DDBJ databases">
        <title>Lactibacter flavus gen. nov., sp. nov., a novel bacterium of the family Propionibacteriaceae isolated from raw milk and dairy products.</title>
        <authorList>
            <person name="Huptas C."/>
            <person name="Wenning M."/>
            <person name="Breitenwieser F."/>
            <person name="Doll E."/>
            <person name="Von Neubeck M."/>
            <person name="Busse H.-J."/>
            <person name="Scherer S."/>
        </authorList>
    </citation>
    <scope>NUCLEOTIDE SEQUENCE [LARGE SCALE GENOMIC DNA]</scope>
    <source>
        <strain evidence="7 8">KCTC 33808</strain>
    </source>
</reference>
<keyword evidence="3" id="KW-0902">Two-component regulatory system</keyword>
<feature type="transmembrane region" description="Helical" evidence="4">
    <location>
        <begin position="232"/>
        <end position="260"/>
    </location>
</feature>
<evidence type="ECO:0000256" key="1">
    <source>
        <dbReference type="ARBA" id="ARBA00022679"/>
    </source>
</evidence>
<dbReference type="Proteomes" id="UP000292373">
    <property type="component" value="Unassembled WGS sequence"/>
</dbReference>
<keyword evidence="2" id="KW-0418">Kinase</keyword>
<keyword evidence="8" id="KW-1185">Reference proteome</keyword>
<evidence type="ECO:0000259" key="6">
    <source>
        <dbReference type="Pfam" id="PF04024"/>
    </source>
</evidence>
<keyword evidence="4" id="KW-0472">Membrane</keyword>
<gene>
    <name evidence="7" type="ORF">ET989_02405</name>
</gene>
<feature type="transmembrane region" description="Helical" evidence="4">
    <location>
        <begin position="266"/>
        <end position="289"/>
    </location>
</feature>
<feature type="transmembrane region" description="Helical" evidence="4">
    <location>
        <begin position="193"/>
        <end position="211"/>
    </location>
</feature>
<dbReference type="GO" id="GO:0016301">
    <property type="term" value="F:kinase activity"/>
    <property type="evidence" value="ECO:0007669"/>
    <property type="project" value="UniProtKB-KW"/>
</dbReference>
<dbReference type="InterPro" id="IPR003594">
    <property type="entry name" value="HATPase_dom"/>
</dbReference>
<organism evidence="7 8">
    <name type="scientific">Propioniciclava sinopodophylli</name>
    <dbReference type="NCBI Taxonomy" id="1837344"/>
    <lineage>
        <taxon>Bacteria</taxon>
        <taxon>Bacillati</taxon>
        <taxon>Actinomycetota</taxon>
        <taxon>Actinomycetes</taxon>
        <taxon>Propionibacteriales</taxon>
        <taxon>Propionibacteriaceae</taxon>
        <taxon>Propioniciclava</taxon>
    </lineage>
</organism>
<accession>A0A4Q9KH49</accession>
<keyword evidence="4" id="KW-1133">Transmembrane helix</keyword>
<evidence type="ECO:0000313" key="8">
    <source>
        <dbReference type="Proteomes" id="UP000292373"/>
    </source>
</evidence>
<dbReference type="Gene3D" id="3.30.565.10">
    <property type="entry name" value="Histidine kinase-like ATPase, C-terminal domain"/>
    <property type="match status" value="1"/>
</dbReference>
<evidence type="ECO:0000256" key="2">
    <source>
        <dbReference type="ARBA" id="ARBA00022777"/>
    </source>
</evidence>
<dbReference type="PANTHER" id="PTHR24421:SF61">
    <property type="entry name" value="OXYGEN SENSOR HISTIDINE KINASE NREB"/>
    <property type="match status" value="1"/>
</dbReference>
<dbReference type="EMBL" id="SDMQ01000002">
    <property type="protein sequence ID" value="TBT87186.1"/>
    <property type="molecule type" value="Genomic_DNA"/>
</dbReference>
<keyword evidence="1" id="KW-0808">Transferase</keyword>